<gene>
    <name evidence="2" type="ORF">BT63DRAFT_437144</name>
</gene>
<dbReference type="InterPro" id="IPR037523">
    <property type="entry name" value="VOC_core"/>
</dbReference>
<evidence type="ECO:0000313" key="2">
    <source>
        <dbReference type="EMBL" id="KAF2673439.1"/>
    </source>
</evidence>
<keyword evidence="2" id="KW-0223">Dioxygenase</keyword>
<organism evidence="2 3">
    <name type="scientific">Microthyrium microscopicum</name>
    <dbReference type="NCBI Taxonomy" id="703497"/>
    <lineage>
        <taxon>Eukaryota</taxon>
        <taxon>Fungi</taxon>
        <taxon>Dikarya</taxon>
        <taxon>Ascomycota</taxon>
        <taxon>Pezizomycotina</taxon>
        <taxon>Dothideomycetes</taxon>
        <taxon>Dothideomycetes incertae sedis</taxon>
        <taxon>Microthyriales</taxon>
        <taxon>Microthyriaceae</taxon>
        <taxon>Microthyrium</taxon>
    </lineage>
</organism>
<evidence type="ECO:0000313" key="3">
    <source>
        <dbReference type="Proteomes" id="UP000799302"/>
    </source>
</evidence>
<dbReference type="Proteomes" id="UP000799302">
    <property type="component" value="Unassembled WGS sequence"/>
</dbReference>
<dbReference type="Gene3D" id="3.10.180.10">
    <property type="entry name" value="2,3-Dihydroxybiphenyl 1,2-Dioxygenase, domain 1"/>
    <property type="match status" value="1"/>
</dbReference>
<reference evidence="2" key="1">
    <citation type="journal article" date="2020" name="Stud. Mycol.">
        <title>101 Dothideomycetes genomes: a test case for predicting lifestyles and emergence of pathogens.</title>
        <authorList>
            <person name="Haridas S."/>
            <person name="Albert R."/>
            <person name="Binder M."/>
            <person name="Bloem J."/>
            <person name="Labutti K."/>
            <person name="Salamov A."/>
            <person name="Andreopoulos B."/>
            <person name="Baker S."/>
            <person name="Barry K."/>
            <person name="Bills G."/>
            <person name="Bluhm B."/>
            <person name="Cannon C."/>
            <person name="Castanera R."/>
            <person name="Culley D."/>
            <person name="Daum C."/>
            <person name="Ezra D."/>
            <person name="Gonzalez J."/>
            <person name="Henrissat B."/>
            <person name="Kuo A."/>
            <person name="Liang C."/>
            <person name="Lipzen A."/>
            <person name="Lutzoni F."/>
            <person name="Magnuson J."/>
            <person name="Mondo S."/>
            <person name="Nolan M."/>
            <person name="Ohm R."/>
            <person name="Pangilinan J."/>
            <person name="Park H.-J."/>
            <person name="Ramirez L."/>
            <person name="Alfaro M."/>
            <person name="Sun H."/>
            <person name="Tritt A."/>
            <person name="Yoshinaga Y."/>
            <person name="Zwiers L.-H."/>
            <person name="Turgeon B."/>
            <person name="Goodwin S."/>
            <person name="Spatafora J."/>
            <person name="Crous P."/>
            <person name="Grigoriev I."/>
        </authorList>
    </citation>
    <scope>NUCLEOTIDE SEQUENCE</scope>
    <source>
        <strain evidence="2">CBS 115976</strain>
    </source>
</reference>
<keyword evidence="2" id="KW-0560">Oxidoreductase</keyword>
<keyword evidence="3" id="KW-1185">Reference proteome</keyword>
<dbReference type="InterPro" id="IPR004360">
    <property type="entry name" value="Glyas_Fos-R_dOase_dom"/>
</dbReference>
<dbReference type="AlphaFoldDB" id="A0A6A6UMF9"/>
<dbReference type="GO" id="GO:0051213">
    <property type="term" value="F:dioxygenase activity"/>
    <property type="evidence" value="ECO:0007669"/>
    <property type="project" value="UniProtKB-KW"/>
</dbReference>
<sequence>MPTMLGATGIGVSDMKRSVHFYTDVLQLGLQPTQTFDVATFTETVLAFPKASKAAGSQIILMQYKDGKVPKNQQGKFVFYVDDVKGAMDRCKAYGSKIFLDLGAGEGWVKEIGMARDPDGFIVEFLPMKMLKQTLGTSVTSKI</sequence>
<dbReference type="PROSITE" id="PS51819">
    <property type="entry name" value="VOC"/>
    <property type="match status" value="1"/>
</dbReference>
<accession>A0A6A6UMF9</accession>
<dbReference type="Pfam" id="PF00903">
    <property type="entry name" value="Glyoxalase"/>
    <property type="match status" value="1"/>
</dbReference>
<proteinExistence type="predicted"/>
<evidence type="ECO:0000259" key="1">
    <source>
        <dbReference type="PROSITE" id="PS51819"/>
    </source>
</evidence>
<name>A0A6A6UMF9_9PEZI</name>
<dbReference type="InterPro" id="IPR029068">
    <property type="entry name" value="Glyas_Bleomycin-R_OHBP_Dase"/>
</dbReference>
<protein>
    <submittedName>
        <fullName evidence="2">Glyoxalase/Bleomycin resistance protein/Dihydroxybiphenyl dioxygenase</fullName>
    </submittedName>
</protein>
<dbReference type="OrthoDB" id="3930455at2759"/>
<dbReference type="EMBL" id="MU004231">
    <property type="protein sequence ID" value="KAF2673439.1"/>
    <property type="molecule type" value="Genomic_DNA"/>
</dbReference>
<feature type="domain" description="VOC" evidence="1">
    <location>
        <begin position="4"/>
        <end position="128"/>
    </location>
</feature>
<dbReference type="SUPFAM" id="SSF54593">
    <property type="entry name" value="Glyoxalase/Bleomycin resistance protein/Dihydroxybiphenyl dioxygenase"/>
    <property type="match status" value="1"/>
</dbReference>